<organism evidence="9 10">
    <name type="scientific">Vibrio eleionomae</name>
    <dbReference type="NCBI Taxonomy" id="2653505"/>
    <lineage>
        <taxon>Bacteria</taxon>
        <taxon>Pseudomonadati</taxon>
        <taxon>Pseudomonadota</taxon>
        <taxon>Gammaproteobacteria</taxon>
        <taxon>Vibrionales</taxon>
        <taxon>Vibrionaceae</taxon>
        <taxon>Vibrio</taxon>
    </lineage>
</organism>
<dbReference type="InterPro" id="IPR038063">
    <property type="entry name" value="Transpep_catalytic_dom"/>
</dbReference>
<dbReference type="InterPro" id="IPR036366">
    <property type="entry name" value="PGBDSf"/>
</dbReference>
<comment type="caution">
    <text evidence="9">The sequence shown here is derived from an EMBL/GenBank/DDBJ whole genome shotgun (WGS) entry which is preliminary data.</text>
</comment>
<dbReference type="SUPFAM" id="SSF47090">
    <property type="entry name" value="PGBD-like"/>
    <property type="match status" value="1"/>
</dbReference>
<comment type="pathway">
    <text evidence="1 7">Cell wall biogenesis; peptidoglycan biosynthesis.</text>
</comment>
<dbReference type="Gene3D" id="2.40.440.10">
    <property type="entry name" value="L,D-transpeptidase catalytic domain-like"/>
    <property type="match status" value="1"/>
</dbReference>
<protein>
    <submittedName>
        <fullName evidence="9">L,D-transpeptidase family protein</fullName>
    </submittedName>
</protein>
<dbReference type="PANTHER" id="PTHR41533">
    <property type="entry name" value="L,D-TRANSPEPTIDASE HI_1667-RELATED"/>
    <property type="match status" value="1"/>
</dbReference>
<dbReference type="AlphaFoldDB" id="A0A7X4LPJ6"/>
<keyword evidence="5 7" id="KW-0573">Peptidoglycan synthesis</keyword>
<dbReference type="UniPathway" id="UPA00219"/>
<dbReference type="InterPro" id="IPR052905">
    <property type="entry name" value="LD-transpeptidase_YkuD-like"/>
</dbReference>
<dbReference type="Proteomes" id="UP000462621">
    <property type="component" value="Unassembled WGS sequence"/>
</dbReference>
<feature type="domain" description="L,D-TPase catalytic" evidence="8">
    <location>
        <begin position="281"/>
        <end position="455"/>
    </location>
</feature>
<comment type="similarity">
    <text evidence="2">Belongs to the YkuD family.</text>
</comment>
<feature type="active site" description="Proton donor/acceptor" evidence="7">
    <location>
        <position position="415"/>
    </location>
</feature>
<evidence type="ECO:0000256" key="2">
    <source>
        <dbReference type="ARBA" id="ARBA00005992"/>
    </source>
</evidence>
<dbReference type="GO" id="GO:0008360">
    <property type="term" value="P:regulation of cell shape"/>
    <property type="evidence" value="ECO:0007669"/>
    <property type="project" value="UniProtKB-UniRule"/>
</dbReference>
<dbReference type="InterPro" id="IPR002477">
    <property type="entry name" value="Peptidoglycan-bd-like"/>
</dbReference>
<dbReference type="Pfam" id="PF20142">
    <property type="entry name" value="Scaffold"/>
    <property type="match status" value="1"/>
</dbReference>
<keyword evidence="3" id="KW-0808">Transferase</keyword>
<dbReference type="Pfam" id="PF01471">
    <property type="entry name" value="PG_binding_1"/>
    <property type="match status" value="1"/>
</dbReference>
<keyword evidence="10" id="KW-1185">Reference proteome</keyword>
<evidence type="ECO:0000313" key="10">
    <source>
        <dbReference type="Proteomes" id="UP000462621"/>
    </source>
</evidence>
<sequence>MLLTQPVNADSLEHFSKLGWIEPKEPVTFFLQYPDQLKQIYSTYHDRRLWLDLRDGDALEYQLTLIKDAQISPLFDRQLRYLTMYRERKDWYQYDLLATDTLLMYLSYAQQAPVHGMTWFFKLKLNHPLPVPNAQAMFDLNMAIELKHLRALIHDYSPQDDGYRQLVKAHQFLSSIQVASLPLYQQSGVKKLNDPLEDRQHLITRLALANIDVSPVNLVQSDYDNTLVAPIKAFQRMHGLKDDGVIGWSTLKWLNMPMVERKHLLALNAERMRLWPTNKQASIVVNIPAFKMVYWFNGEPAFTSKVIVGRRSRPTPLLHTRLDSLIFNPVWNVPRKIMVEDILPHVQQDKEYLQQHNIDVVQHWHDKEPVDISTIDWQDQQGWQFPYKMRQRAGKDNALGLYKFNTPNRRAIYLHDTPHKNLFDRSRRAYSSGCIRVEDAKAFAEKLMHQPGLVEQPTQEQESLPNQSIALKSHIPVRMIYQTVWYENGELHYRADIYRYDQLDNAQNAF</sequence>
<dbReference type="InterPro" id="IPR005490">
    <property type="entry name" value="LD_TPept_cat_dom"/>
</dbReference>
<dbReference type="EMBL" id="WEKT01000064">
    <property type="protein sequence ID" value="MZI95644.1"/>
    <property type="molecule type" value="Genomic_DNA"/>
</dbReference>
<dbReference type="PROSITE" id="PS52029">
    <property type="entry name" value="LD_TPASE"/>
    <property type="match status" value="1"/>
</dbReference>
<dbReference type="GO" id="GO:0016740">
    <property type="term" value="F:transferase activity"/>
    <property type="evidence" value="ECO:0007669"/>
    <property type="project" value="UniProtKB-KW"/>
</dbReference>
<dbReference type="Gene3D" id="1.10.101.10">
    <property type="entry name" value="PGBD-like superfamily/PGBD"/>
    <property type="match status" value="1"/>
</dbReference>
<evidence type="ECO:0000256" key="3">
    <source>
        <dbReference type="ARBA" id="ARBA00022679"/>
    </source>
</evidence>
<name>A0A7X4LPJ6_9VIBR</name>
<dbReference type="SUPFAM" id="SSF141523">
    <property type="entry name" value="L,D-transpeptidase catalytic domain-like"/>
    <property type="match status" value="1"/>
</dbReference>
<evidence type="ECO:0000256" key="4">
    <source>
        <dbReference type="ARBA" id="ARBA00022960"/>
    </source>
</evidence>
<evidence type="ECO:0000259" key="8">
    <source>
        <dbReference type="PROSITE" id="PS52029"/>
    </source>
</evidence>
<evidence type="ECO:0000256" key="7">
    <source>
        <dbReference type="PROSITE-ProRule" id="PRU01373"/>
    </source>
</evidence>
<feature type="active site" description="Nucleophile" evidence="7">
    <location>
        <position position="434"/>
    </location>
</feature>
<dbReference type="GO" id="GO:0009252">
    <property type="term" value="P:peptidoglycan biosynthetic process"/>
    <property type="evidence" value="ECO:0007669"/>
    <property type="project" value="UniProtKB-UniPathway"/>
</dbReference>
<dbReference type="InterPro" id="IPR045380">
    <property type="entry name" value="LD_TPept_scaffold_dom"/>
</dbReference>
<dbReference type="InterPro" id="IPR036365">
    <property type="entry name" value="PGBD-like_sf"/>
</dbReference>
<accession>A0A7X4LPJ6</accession>
<evidence type="ECO:0000256" key="5">
    <source>
        <dbReference type="ARBA" id="ARBA00022984"/>
    </source>
</evidence>
<dbReference type="GO" id="GO:0071555">
    <property type="term" value="P:cell wall organization"/>
    <property type="evidence" value="ECO:0007669"/>
    <property type="project" value="UniProtKB-UniRule"/>
</dbReference>
<proteinExistence type="inferred from homology"/>
<evidence type="ECO:0000256" key="1">
    <source>
        <dbReference type="ARBA" id="ARBA00004752"/>
    </source>
</evidence>
<evidence type="ECO:0000256" key="6">
    <source>
        <dbReference type="ARBA" id="ARBA00023316"/>
    </source>
</evidence>
<keyword evidence="4 7" id="KW-0133">Cell shape</keyword>
<reference evidence="9 10" key="1">
    <citation type="submission" date="2019-10" db="EMBL/GenBank/DDBJ databases">
        <title>Vibrio sp. nov. isolated from a shrimp pond.</title>
        <authorList>
            <person name="Gomez-Gil B."/>
            <person name="Enciso-Ibarra J."/>
            <person name="Enciso-Ibarra K."/>
            <person name="Bolan-Mejia C."/>
        </authorList>
    </citation>
    <scope>NUCLEOTIDE SEQUENCE [LARGE SCALE GENOMIC DNA]</scope>
    <source>
        <strain evidence="9 10">CAIM 722</strain>
    </source>
</reference>
<dbReference type="PANTHER" id="PTHR41533:SF1">
    <property type="entry name" value="L,D-TRANSPEPTIDASE YCBB-RELATED"/>
    <property type="match status" value="1"/>
</dbReference>
<gene>
    <name evidence="9" type="ORF">F9817_20900</name>
</gene>
<evidence type="ECO:0000313" key="9">
    <source>
        <dbReference type="EMBL" id="MZI95644.1"/>
    </source>
</evidence>
<keyword evidence="6 7" id="KW-0961">Cell wall biogenesis/degradation</keyword>
<dbReference type="GO" id="GO:0004180">
    <property type="term" value="F:carboxypeptidase activity"/>
    <property type="evidence" value="ECO:0007669"/>
    <property type="project" value="UniProtKB-ARBA"/>
</dbReference>
<dbReference type="CDD" id="cd16913">
    <property type="entry name" value="YkuD_like"/>
    <property type="match status" value="1"/>
</dbReference>
<dbReference type="Pfam" id="PF03734">
    <property type="entry name" value="YkuD"/>
    <property type="match status" value="1"/>
</dbReference>